<dbReference type="PANTHER" id="PTHR15046">
    <property type="entry name" value="GLYCO_TRANS_2-LIKE DOMAIN-CONTAINING PROTEIN"/>
    <property type="match status" value="1"/>
</dbReference>
<accession>E4XI01</accession>
<sequence length="541" mass="62653">MKSKHSVISLFRKAIPYFLSFLCGCFFTAQISEYRRPKLSRLRLENKQIIFDEGNVLDRTRLATKRVTTDHPFKAWDLQLPPFYEKAADVYSQFNCSCENPSKNNFPIPSQELVHRRKSDLLRFVKSNYFLQAKMPLILQKPNQPLEYVSSGYEIEPDEEFTPYLRTYCGSESTVTVKLESFFGAFYFGTDRKNAASTVIKTESSDKNLNLLLASLRYTTFIFDGVNMQDYVQITVICNHSTQHKAFFPVLIRRRPAPQLFLSKSESVNDKLTIVTKTYLRYPCLNTLLDSVFEKYPGITVIVADDSPSSEFQEIDKTKYPTVKHYKLPESEGWFAGRGLAISQVRTKYFLWVDDDFIFNSHTDLEYMINVADKSGYDIVGGGVSSDKRNVWAERDHFVVERDSEGFCYHRVRFSNEIKLPGFEDECLVVDVLLNFFLGRTATAGRIRMDPNFEHIGHPEYFLDGLGQLRTTWCGKSWIDHYADHGLKTRCAQSEEYKKQRGKSGESRAQIIKKNAENWFYRNYLKCSNDFSISSIMLSDD</sequence>
<dbReference type="InParanoid" id="E4XI01"/>
<gene>
    <name evidence="2" type="ORF">GSOID_T00011152001</name>
</gene>
<dbReference type="SUPFAM" id="SSF53448">
    <property type="entry name" value="Nucleotide-diphospho-sugar transferases"/>
    <property type="match status" value="1"/>
</dbReference>
<dbReference type="PROSITE" id="PS51257">
    <property type="entry name" value="PROKAR_LIPOPROTEIN"/>
    <property type="match status" value="1"/>
</dbReference>
<proteinExistence type="predicted"/>
<organism evidence="2">
    <name type="scientific">Oikopleura dioica</name>
    <name type="common">Tunicate</name>
    <dbReference type="NCBI Taxonomy" id="34765"/>
    <lineage>
        <taxon>Eukaryota</taxon>
        <taxon>Metazoa</taxon>
        <taxon>Chordata</taxon>
        <taxon>Tunicata</taxon>
        <taxon>Appendicularia</taxon>
        <taxon>Copelata</taxon>
        <taxon>Oikopleuridae</taxon>
        <taxon>Oikopleura</taxon>
    </lineage>
</organism>
<dbReference type="PANTHER" id="PTHR15046:SF3">
    <property type="entry name" value="BETA-1,4 N-ACETYLGALACTOSAMINYLTRANSFERASE 2-LIKE"/>
    <property type="match status" value="1"/>
</dbReference>
<evidence type="ECO:0000313" key="2">
    <source>
        <dbReference type="EMBL" id="CBY10217.1"/>
    </source>
</evidence>
<name>E4XI01_OIKDI</name>
<dbReference type="Proteomes" id="UP000001307">
    <property type="component" value="Unassembled WGS sequence"/>
</dbReference>
<dbReference type="AlphaFoldDB" id="E4XI01"/>
<dbReference type="InterPro" id="IPR001173">
    <property type="entry name" value="Glyco_trans_2-like"/>
</dbReference>
<dbReference type="Gene3D" id="3.90.550.10">
    <property type="entry name" value="Spore Coat Polysaccharide Biosynthesis Protein SpsA, Chain A"/>
    <property type="match status" value="1"/>
</dbReference>
<dbReference type="CDD" id="cd00761">
    <property type="entry name" value="Glyco_tranf_GTA_type"/>
    <property type="match status" value="1"/>
</dbReference>
<evidence type="ECO:0000313" key="3">
    <source>
        <dbReference type="Proteomes" id="UP000001307"/>
    </source>
</evidence>
<dbReference type="OrthoDB" id="2139606at2759"/>
<dbReference type="EMBL" id="FN653053">
    <property type="protein sequence ID" value="CBY10217.1"/>
    <property type="molecule type" value="Genomic_DNA"/>
</dbReference>
<keyword evidence="3" id="KW-1185">Reference proteome</keyword>
<reference evidence="2" key="1">
    <citation type="journal article" date="2010" name="Science">
        <title>Plasticity of animal genome architecture unmasked by rapid evolution of a pelagic tunicate.</title>
        <authorList>
            <person name="Denoeud F."/>
            <person name="Henriet S."/>
            <person name="Mungpakdee S."/>
            <person name="Aury J.M."/>
            <person name="Da Silva C."/>
            <person name="Brinkmann H."/>
            <person name="Mikhaleva J."/>
            <person name="Olsen L.C."/>
            <person name="Jubin C."/>
            <person name="Canestro C."/>
            <person name="Bouquet J.M."/>
            <person name="Danks G."/>
            <person name="Poulain J."/>
            <person name="Campsteijn C."/>
            <person name="Adamski M."/>
            <person name="Cross I."/>
            <person name="Yadetie F."/>
            <person name="Muffato M."/>
            <person name="Louis A."/>
            <person name="Butcher S."/>
            <person name="Tsagkogeorga G."/>
            <person name="Konrad A."/>
            <person name="Singh S."/>
            <person name="Jensen M.F."/>
            <person name="Cong E.H."/>
            <person name="Eikeseth-Otteraa H."/>
            <person name="Noel B."/>
            <person name="Anthouard V."/>
            <person name="Porcel B.M."/>
            <person name="Kachouri-Lafond R."/>
            <person name="Nishino A."/>
            <person name="Ugolini M."/>
            <person name="Chourrout P."/>
            <person name="Nishida H."/>
            <person name="Aasland R."/>
            <person name="Huzurbazar S."/>
            <person name="Westhof E."/>
            <person name="Delsuc F."/>
            <person name="Lehrach H."/>
            <person name="Reinhardt R."/>
            <person name="Weissenbach J."/>
            <person name="Roy S.W."/>
            <person name="Artiguenave F."/>
            <person name="Postlethwait J.H."/>
            <person name="Manak J.R."/>
            <person name="Thompson E.M."/>
            <person name="Jaillon O."/>
            <person name="Du Pasquier L."/>
            <person name="Boudinot P."/>
            <person name="Liberles D.A."/>
            <person name="Volff J.N."/>
            <person name="Philippe H."/>
            <person name="Lenhard B."/>
            <person name="Roest Crollius H."/>
            <person name="Wincker P."/>
            <person name="Chourrout D."/>
        </authorList>
    </citation>
    <scope>NUCLEOTIDE SEQUENCE [LARGE SCALE GENOMIC DNA]</scope>
</reference>
<feature type="domain" description="Glycosyltransferase 2-like" evidence="1">
    <location>
        <begin position="273"/>
        <end position="395"/>
    </location>
</feature>
<dbReference type="Pfam" id="PF00535">
    <property type="entry name" value="Glycos_transf_2"/>
    <property type="match status" value="1"/>
</dbReference>
<evidence type="ECO:0000259" key="1">
    <source>
        <dbReference type="Pfam" id="PF00535"/>
    </source>
</evidence>
<dbReference type="InterPro" id="IPR029044">
    <property type="entry name" value="Nucleotide-diphossugar_trans"/>
</dbReference>
<protein>
    <recommendedName>
        <fullName evidence="1">Glycosyltransferase 2-like domain-containing protein</fullName>
    </recommendedName>
</protein>